<dbReference type="RefSeq" id="WP_369600358.1">
    <property type="nucleotide sequence ID" value="NZ_CP154858.1"/>
</dbReference>
<reference evidence="1" key="1">
    <citation type="submission" date="2024-05" db="EMBL/GenBank/DDBJ databases">
        <title>Genome sequencing of novel strain.</title>
        <authorList>
            <person name="Ganbat D."/>
            <person name="Ganbat S."/>
            <person name="Lee S.-J."/>
        </authorList>
    </citation>
    <scope>NUCLEOTIDE SEQUENCE</scope>
    <source>
        <strain evidence="1">SMD15-11</strain>
    </source>
</reference>
<evidence type="ECO:0008006" key="2">
    <source>
        <dbReference type="Google" id="ProtNLM"/>
    </source>
</evidence>
<protein>
    <recommendedName>
        <fullName evidence="2">DUF2946 domain-containing protein</fullName>
    </recommendedName>
</protein>
<evidence type="ECO:0000313" key="1">
    <source>
        <dbReference type="EMBL" id="XDT71323.1"/>
    </source>
</evidence>
<name>A0AB39UTD5_9GAMM</name>
<dbReference type="AlphaFoldDB" id="A0AB39UTD5"/>
<dbReference type="EMBL" id="CP154858">
    <property type="protein sequence ID" value="XDT71323.1"/>
    <property type="molecule type" value="Genomic_DNA"/>
</dbReference>
<proteinExistence type="predicted"/>
<gene>
    <name evidence="1" type="ORF">AAIA72_10965</name>
</gene>
<accession>A0AB39UTD5</accession>
<dbReference type="KEGG" id="tcd:AAIA72_10965"/>
<sequence length="107" mass="11396">MKELSFVMGMVILLGMAVQEGGLAEVGSAGWGVTLCTTGHTHGHDALAYEVPARDTDSLHCHQLQLSAIAARWAAPHPFRVSVYGWQTAAKPAPGNSRVPEPPPKRV</sequence>
<organism evidence="1">
    <name type="scientific">Thermohahella caldifontis</name>
    <dbReference type="NCBI Taxonomy" id="3142973"/>
    <lineage>
        <taxon>Bacteria</taxon>
        <taxon>Pseudomonadati</taxon>
        <taxon>Pseudomonadota</taxon>
        <taxon>Gammaproteobacteria</taxon>
        <taxon>Oceanospirillales</taxon>
        <taxon>Hahellaceae</taxon>
        <taxon>Thermohahella</taxon>
    </lineage>
</organism>